<dbReference type="RefSeq" id="XP_022834710.1">
    <property type="nucleotide sequence ID" value="XM_022978942.1"/>
</dbReference>
<evidence type="ECO:0000313" key="8">
    <source>
        <dbReference type="RefSeq" id="XP_022834710.1"/>
    </source>
</evidence>
<dbReference type="SUPFAM" id="SSF48452">
    <property type="entry name" value="TPR-like"/>
    <property type="match status" value="1"/>
</dbReference>
<evidence type="ECO:0000256" key="5">
    <source>
        <dbReference type="ARBA" id="ARBA00022946"/>
    </source>
</evidence>
<evidence type="ECO:0000256" key="6">
    <source>
        <dbReference type="ARBA" id="ARBA00023128"/>
    </source>
</evidence>
<dbReference type="Gene3D" id="1.25.40.10">
    <property type="entry name" value="Tetratricopeptide repeat domain"/>
    <property type="match status" value="2"/>
</dbReference>
<keyword evidence="4" id="KW-0802">TPR repeat</keyword>
<keyword evidence="7" id="KW-1185">Reference proteome</keyword>
<gene>
    <name evidence="8" type="primary">LOC111362269</name>
</gene>
<dbReference type="AlphaFoldDB" id="A0A9J7ETJ5"/>
<keyword evidence="3" id="KW-0677">Repeat</keyword>
<dbReference type="KEGG" id="sliu:111362269"/>
<evidence type="ECO:0000256" key="3">
    <source>
        <dbReference type="ARBA" id="ARBA00022737"/>
    </source>
</evidence>
<keyword evidence="5" id="KW-0809">Transit peptide</keyword>
<sequence>MSSRYRLLRNTFSRVTSSFRSFHNASLKVYNIPKTTKPCVLAFSLFTWLGFEKKMSAEDELVHTIKHCILFIQRNEYEKAEQLLHVALRQAQQIHHELGITYVYDVMANLALQREELDKAKQLFIAVTQRIMADGAQEDDPRVIHLSVKLARVSHLKKDYSTAQLGYDWCIEKLHRLLETDQSDATLKLLAMAEDWYGRLFVDLNRCEEGLKLMKSSFDRMKLVPDMEKEELVFQLNDIGTVCDRLGLADDSIKYFKEAIELAKSSKIEDVGTMYVNLGRAYIKTQLLDAARKSCGYAWKLGVMSKNQDVKQEAELCMKQINNLV</sequence>
<dbReference type="PANTHER" id="PTHR13143:SF6">
    <property type="entry name" value="TETRATRICOPEPTIDE REPEAT PROTEIN 19, MITOCHONDRIAL"/>
    <property type="match status" value="1"/>
</dbReference>
<dbReference type="InterPro" id="IPR019734">
    <property type="entry name" value="TPR_rpt"/>
</dbReference>
<keyword evidence="6" id="KW-0496">Mitochondrion</keyword>
<dbReference type="InterPro" id="IPR040395">
    <property type="entry name" value="TTC19"/>
</dbReference>
<dbReference type="InterPro" id="IPR011990">
    <property type="entry name" value="TPR-like_helical_dom_sf"/>
</dbReference>
<dbReference type="GeneID" id="111362269"/>
<dbReference type="Proteomes" id="UP000301870">
    <property type="component" value="Chromosome 1"/>
</dbReference>
<dbReference type="PANTHER" id="PTHR13143">
    <property type="entry name" value="TETRATRICOPEPTIDE REPEAT PROTEIN 19"/>
    <property type="match status" value="1"/>
</dbReference>
<evidence type="ECO:0000256" key="1">
    <source>
        <dbReference type="ARBA" id="ARBA00004173"/>
    </source>
</evidence>
<organism evidence="7 8">
    <name type="scientific">Spodoptera litura</name>
    <name type="common">Asian cotton leafworm</name>
    <dbReference type="NCBI Taxonomy" id="69820"/>
    <lineage>
        <taxon>Eukaryota</taxon>
        <taxon>Metazoa</taxon>
        <taxon>Ecdysozoa</taxon>
        <taxon>Arthropoda</taxon>
        <taxon>Hexapoda</taxon>
        <taxon>Insecta</taxon>
        <taxon>Pterygota</taxon>
        <taxon>Neoptera</taxon>
        <taxon>Endopterygota</taxon>
        <taxon>Lepidoptera</taxon>
        <taxon>Glossata</taxon>
        <taxon>Ditrysia</taxon>
        <taxon>Noctuoidea</taxon>
        <taxon>Noctuidae</taxon>
        <taxon>Amphipyrinae</taxon>
        <taxon>Spodoptera</taxon>
    </lineage>
</organism>
<dbReference type="OrthoDB" id="5986190at2759"/>
<evidence type="ECO:0000313" key="7">
    <source>
        <dbReference type="Proteomes" id="UP000301870"/>
    </source>
</evidence>
<protein>
    <submittedName>
        <fullName evidence="8">Tetratricopeptide repeat protein 19 homolog, mitochondrial</fullName>
    </submittedName>
</protein>
<proteinExistence type="inferred from homology"/>
<evidence type="ECO:0000256" key="4">
    <source>
        <dbReference type="ARBA" id="ARBA00022803"/>
    </source>
</evidence>
<comment type="similarity">
    <text evidence="2">Belongs to the TTC19 family.</text>
</comment>
<accession>A0A9J7ETJ5</accession>
<dbReference type="GO" id="GO:0005743">
    <property type="term" value="C:mitochondrial inner membrane"/>
    <property type="evidence" value="ECO:0007669"/>
    <property type="project" value="TreeGrafter"/>
</dbReference>
<dbReference type="CTD" id="54902"/>
<evidence type="ECO:0000256" key="2">
    <source>
        <dbReference type="ARBA" id="ARBA00008219"/>
    </source>
</evidence>
<dbReference type="GO" id="GO:0034551">
    <property type="term" value="P:mitochondrial respiratory chain complex III assembly"/>
    <property type="evidence" value="ECO:0007669"/>
    <property type="project" value="InterPro"/>
</dbReference>
<comment type="subcellular location">
    <subcellularLocation>
        <location evidence="1">Mitochondrion</location>
    </subcellularLocation>
</comment>
<name>A0A9J7ETJ5_SPOLT</name>
<dbReference type="Pfam" id="PF13181">
    <property type="entry name" value="TPR_8"/>
    <property type="match status" value="1"/>
</dbReference>
<reference evidence="8" key="1">
    <citation type="submission" date="2025-08" db="UniProtKB">
        <authorList>
            <consortium name="RefSeq"/>
        </authorList>
    </citation>
    <scope>IDENTIFICATION</scope>
    <source>
        <strain evidence="8">Ishihara</strain>
        <tissue evidence="8">Whole body</tissue>
    </source>
</reference>